<keyword evidence="4" id="KW-0547">Nucleotide-binding</keyword>
<name>A0A7V5PMQ0_CALAY</name>
<keyword evidence="5 7" id="KW-0067">ATP-binding</keyword>
<keyword evidence="2" id="KW-0813">Transport</keyword>
<dbReference type="Pfam" id="PF13732">
    <property type="entry name" value="DrrA1-3_C"/>
    <property type="match status" value="1"/>
</dbReference>
<evidence type="ECO:0000259" key="6">
    <source>
        <dbReference type="PROSITE" id="PS50893"/>
    </source>
</evidence>
<evidence type="ECO:0000256" key="5">
    <source>
        <dbReference type="ARBA" id="ARBA00022840"/>
    </source>
</evidence>
<gene>
    <name evidence="7" type="ORF">ENJ89_01060</name>
</gene>
<dbReference type="InterPro" id="IPR017871">
    <property type="entry name" value="ABC_transporter-like_CS"/>
</dbReference>
<dbReference type="EMBL" id="DROD01000077">
    <property type="protein sequence ID" value="HHJ51756.1"/>
    <property type="molecule type" value="Genomic_DNA"/>
</dbReference>
<protein>
    <submittedName>
        <fullName evidence="7">ATP-binding cassette domain-containing protein</fullName>
    </submittedName>
</protein>
<reference evidence="7" key="1">
    <citation type="journal article" date="2020" name="mSystems">
        <title>Genome- and Community-Level Interaction Insights into Carbon Utilization and Element Cycling Functions of Hydrothermarchaeota in Hydrothermal Sediment.</title>
        <authorList>
            <person name="Zhou Z."/>
            <person name="Liu Y."/>
            <person name="Xu W."/>
            <person name="Pan J."/>
            <person name="Luo Z.H."/>
            <person name="Li M."/>
        </authorList>
    </citation>
    <scope>NUCLEOTIDE SEQUENCE [LARGE SCALE GENOMIC DNA]</scope>
    <source>
        <strain evidence="7">HyVt-527</strain>
    </source>
</reference>
<dbReference type="GO" id="GO:0016887">
    <property type="term" value="F:ATP hydrolysis activity"/>
    <property type="evidence" value="ECO:0007669"/>
    <property type="project" value="InterPro"/>
</dbReference>
<dbReference type="Gene3D" id="3.40.50.300">
    <property type="entry name" value="P-loop containing nucleotide triphosphate hydrolases"/>
    <property type="match status" value="1"/>
</dbReference>
<dbReference type="SUPFAM" id="SSF52540">
    <property type="entry name" value="P-loop containing nucleoside triphosphate hydrolases"/>
    <property type="match status" value="1"/>
</dbReference>
<feature type="domain" description="ABC transporter" evidence="6">
    <location>
        <begin position="6"/>
        <end position="233"/>
    </location>
</feature>
<dbReference type="InterPro" id="IPR003593">
    <property type="entry name" value="AAA+_ATPase"/>
</dbReference>
<organism evidence="7">
    <name type="scientific">Caldithrix abyssi</name>
    <dbReference type="NCBI Taxonomy" id="187145"/>
    <lineage>
        <taxon>Bacteria</taxon>
        <taxon>Pseudomonadati</taxon>
        <taxon>Calditrichota</taxon>
        <taxon>Calditrichia</taxon>
        <taxon>Calditrichales</taxon>
        <taxon>Calditrichaceae</taxon>
        <taxon>Caldithrix</taxon>
    </lineage>
</organism>
<dbReference type="PANTHER" id="PTHR42711">
    <property type="entry name" value="ABC TRANSPORTER ATP-BINDING PROTEIN"/>
    <property type="match status" value="1"/>
</dbReference>
<evidence type="ECO:0000256" key="3">
    <source>
        <dbReference type="ARBA" id="ARBA00022458"/>
    </source>
</evidence>
<dbReference type="AlphaFoldDB" id="A0A7V5PMQ0"/>
<dbReference type="SMART" id="SM00382">
    <property type="entry name" value="AAA"/>
    <property type="match status" value="1"/>
</dbReference>
<proteinExistence type="inferred from homology"/>
<dbReference type="GO" id="GO:0005524">
    <property type="term" value="F:ATP binding"/>
    <property type="evidence" value="ECO:0007669"/>
    <property type="project" value="UniProtKB-KW"/>
</dbReference>
<dbReference type="Proteomes" id="UP000886124">
    <property type="component" value="Unassembled WGS sequence"/>
</dbReference>
<evidence type="ECO:0000256" key="2">
    <source>
        <dbReference type="ARBA" id="ARBA00022448"/>
    </source>
</evidence>
<evidence type="ECO:0000256" key="4">
    <source>
        <dbReference type="ARBA" id="ARBA00022741"/>
    </source>
</evidence>
<dbReference type="InterPro" id="IPR025302">
    <property type="entry name" value="DrrA1/2-like_C"/>
</dbReference>
<dbReference type="InterPro" id="IPR050763">
    <property type="entry name" value="ABC_transporter_ATP-binding"/>
</dbReference>
<comment type="similarity">
    <text evidence="1">Belongs to the ABC transporter superfamily.</text>
</comment>
<dbReference type="Pfam" id="PF00005">
    <property type="entry name" value="ABC_tran"/>
    <property type="match status" value="1"/>
</dbReference>
<dbReference type="InterPro" id="IPR027417">
    <property type="entry name" value="P-loop_NTPase"/>
</dbReference>
<comment type="caution">
    <text evidence="7">The sequence shown here is derived from an EMBL/GenBank/DDBJ whole genome shotgun (WGS) entry which is preliminary data.</text>
</comment>
<accession>A0A7V5PMQ0</accession>
<sequence length="306" mass="35224">MAKNILEVRSISKTFKETVVVEDLSFSVKGGEVFGLLGPNGAGKTTTMRMIMNILVPDQGEILFNEQPRAKIKNDRFGYLPEERGLYPRATVLDMLIYFGTLNDLSPRKAEVEAIRYLDRLGLIEFTDARLNELSKGMQQKIQFIAAFLHDPDVLILDEPFTGLDPINQIVLREILDEYKKKNKILIISTHQMDQAEKLCDHICLINQARIIEDGLLRNIKKKFREEAYYVESEQPLEFIKDIQSISIIEQDNRSCKFTIVDRKTTVSQILSAIEKKAAIKRFEVVEPNLHDIFIKLIQQHTKVEE</sequence>
<dbReference type="PANTHER" id="PTHR42711:SF5">
    <property type="entry name" value="ABC TRANSPORTER ATP-BINDING PROTEIN NATA"/>
    <property type="match status" value="1"/>
</dbReference>
<dbReference type="PROSITE" id="PS00211">
    <property type="entry name" value="ABC_TRANSPORTER_1"/>
    <property type="match status" value="1"/>
</dbReference>
<dbReference type="InterPro" id="IPR003439">
    <property type="entry name" value="ABC_transporter-like_ATP-bd"/>
</dbReference>
<evidence type="ECO:0000256" key="1">
    <source>
        <dbReference type="ARBA" id="ARBA00005417"/>
    </source>
</evidence>
<dbReference type="PROSITE" id="PS50893">
    <property type="entry name" value="ABC_TRANSPORTER_2"/>
    <property type="match status" value="1"/>
</dbReference>
<keyword evidence="3" id="KW-0536">Nodulation</keyword>
<evidence type="ECO:0000313" key="7">
    <source>
        <dbReference type="EMBL" id="HHJ51756.1"/>
    </source>
</evidence>